<dbReference type="Pfam" id="PF01882">
    <property type="entry name" value="DUF58"/>
    <property type="match status" value="1"/>
</dbReference>
<evidence type="ECO:0000256" key="1">
    <source>
        <dbReference type="SAM" id="Phobius"/>
    </source>
</evidence>
<reference evidence="3" key="1">
    <citation type="submission" date="2024-07" db="EMBL/GenBank/DDBJ databases">
        <title>Identification and characteristics of an arsenic-resistant bacterial isolate, which belongs to a novel species.</title>
        <authorList>
            <person name="Juszczyk A."/>
            <person name="Kowalczyk A."/>
            <person name="Was K."/>
            <person name="Kosowicz W."/>
            <person name="Budzyn A."/>
            <person name="Latowski D."/>
        </authorList>
    </citation>
    <scope>NUCLEOTIDE SEQUENCE</scope>
    <source>
        <strain evidence="3">As8PL</strain>
    </source>
</reference>
<gene>
    <name evidence="3" type="ORF">AB3N04_09665</name>
</gene>
<keyword evidence="1" id="KW-0812">Transmembrane</keyword>
<dbReference type="RefSeq" id="WP_368505826.1">
    <property type="nucleotide sequence ID" value="NZ_CP162551.1"/>
</dbReference>
<dbReference type="AlphaFoldDB" id="A0AB39BXW5"/>
<dbReference type="PANTHER" id="PTHR34351">
    <property type="entry name" value="SLR1927 PROTEIN-RELATED"/>
    <property type="match status" value="1"/>
</dbReference>
<keyword evidence="1" id="KW-1133">Transmembrane helix</keyword>
<name>A0AB39BXW5_9BACI</name>
<organism evidence="3">
    <name type="scientific">Alkalihalophilus sp. As8PL</name>
    <dbReference type="NCBI Taxonomy" id="3237103"/>
    <lineage>
        <taxon>Bacteria</taxon>
        <taxon>Bacillati</taxon>
        <taxon>Bacillota</taxon>
        <taxon>Bacilli</taxon>
        <taxon>Bacillales</taxon>
        <taxon>Bacillaceae</taxon>
        <taxon>Alkalihalophilus</taxon>
    </lineage>
</organism>
<keyword evidence="1" id="KW-0472">Membrane</keyword>
<evidence type="ECO:0000259" key="2">
    <source>
        <dbReference type="Pfam" id="PF01882"/>
    </source>
</evidence>
<proteinExistence type="predicted"/>
<dbReference type="InterPro" id="IPR002881">
    <property type="entry name" value="DUF58"/>
</dbReference>
<protein>
    <submittedName>
        <fullName evidence="3">DUF58 domain-containing protein</fullName>
    </submittedName>
</protein>
<evidence type="ECO:0000313" key="3">
    <source>
        <dbReference type="EMBL" id="XDI38548.1"/>
    </source>
</evidence>
<feature type="transmembrane region" description="Helical" evidence="1">
    <location>
        <begin position="12"/>
        <end position="29"/>
    </location>
</feature>
<feature type="transmembrane region" description="Helical" evidence="1">
    <location>
        <begin position="35"/>
        <end position="59"/>
    </location>
</feature>
<feature type="domain" description="DUF58" evidence="2">
    <location>
        <begin position="205"/>
        <end position="340"/>
    </location>
</feature>
<dbReference type="PANTHER" id="PTHR34351:SF2">
    <property type="entry name" value="DUF58 DOMAIN-CONTAINING PROTEIN"/>
    <property type="match status" value="1"/>
</dbReference>
<accession>A0AB39BXW5</accession>
<sequence>MIGQAVKLIGTALKFLILVVVVAGTYAYAMFQGGFVSWFLFYSVLTIIALTLVVAMFTLRGYKVERKLSATTLQSGESIEVEVIVHKKRYQPFFYVRVYDVVPRSIGTSSHQRALFFFSFTNKLRFKYKINQLRRGEHQLSTTQFSFGDLFGIFEKKYKVDSNSTFLVYPRFKLLDKLPGLLTSQIEEGIRPDQAIDEERSLAGVRSYAPGDRLTSINWKQSARTAKLMTKEFETFRNDGAVILFDPYVNQASSRTFEQSIELAASLIATAVKRNPQVTFSIRTSSWQAYDVSNATLAQALRLLSKVQPDSATIPSVHKMYRDWRGKTAYVVCSELNADVVGAMRMMKEQKVLPHVVLPDDVVDDQIMIQQLKQKGVQTHILRMSGDLG</sequence>
<dbReference type="EMBL" id="CP162551">
    <property type="protein sequence ID" value="XDI38548.1"/>
    <property type="molecule type" value="Genomic_DNA"/>
</dbReference>